<accession>A0A2P7QW33</accession>
<protein>
    <recommendedName>
        <fullName evidence="2">T6SS Transcription factor RovC-like DNA binding domain-containing protein</fullName>
    </recommendedName>
</protein>
<dbReference type="Proteomes" id="UP000241167">
    <property type="component" value="Unassembled WGS sequence"/>
</dbReference>
<feature type="region of interest" description="Disordered" evidence="1">
    <location>
        <begin position="1"/>
        <end position="24"/>
    </location>
</feature>
<proteinExistence type="predicted"/>
<sequence length="225" mass="25226">MRPGRCARARRPAESAGQARTIHSPGGCTFAEHPDREATAARILWHADLDPGTIPITASPADPRDPESLHLAWIAPWLTIVSDSVGHEHVVLSDGWHHIRLDVDKGRLTGNEAVMLRYEMRGMVSAQARLLPLRRFLHVARYRRFARSLFPPDARIGRLIDMLRVHDALKAGASQREIGEALFGAGRIASDWNGGSDSLRSRVRRLVREARAMARGGYRDLMRRR</sequence>
<dbReference type="Pfam" id="PF10074">
    <property type="entry name" value="RovC_DNA-bd"/>
    <property type="match status" value="1"/>
</dbReference>
<dbReference type="InterPro" id="IPR018754">
    <property type="entry name" value="RovC-like_DNA-bd"/>
</dbReference>
<name>A0A2P7QW33_9SPHN</name>
<gene>
    <name evidence="3" type="ORF">C7I55_08050</name>
</gene>
<feature type="domain" description="T6SS Transcription factor RovC-like DNA binding" evidence="2">
    <location>
        <begin position="129"/>
        <end position="223"/>
    </location>
</feature>
<keyword evidence="4" id="KW-1185">Reference proteome</keyword>
<evidence type="ECO:0000313" key="3">
    <source>
        <dbReference type="EMBL" id="PSJ42178.1"/>
    </source>
</evidence>
<dbReference type="EMBL" id="PXYI01000002">
    <property type="protein sequence ID" value="PSJ42178.1"/>
    <property type="molecule type" value="Genomic_DNA"/>
</dbReference>
<organism evidence="3 4">
    <name type="scientific">Allosphingosinicella deserti</name>
    <dbReference type="NCBI Taxonomy" id="2116704"/>
    <lineage>
        <taxon>Bacteria</taxon>
        <taxon>Pseudomonadati</taxon>
        <taxon>Pseudomonadota</taxon>
        <taxon>Alphaproteobacteria</taxon>
        <taxon>Sphingomonadales</taxon>
        <taxon>Sphingomonadaceae</taxon>
        <taxon>Allosphingosinicella</taxon>
    </lineage>
</organism>
<feature type="compositionally biased region" description="Basic residues" evidence="1">
    <location>
        <begin position="1"/>
        <end position="10"/>
    </location>
</feature>
<evidence type="ECO:0000256" key="1">
    <source>
        <dbReference type="SAM" id="MobiDB-lite"/>
    </source>
</evidence>
<dbReference type="AlphaFoldDB" id="A0A2P7QW33"/>
<reference evidence="3 4" key="1">
    <citation type="submission" date="2018-03" db="EMBL/GenBank/DDBJ databases">
        <title>The draft genome of Sphingosinicella sp. GL-C-18.</title>
        <authorList>
            <person name="Liu L."/>
            <person name="Li L."/>
            <person name="Liang L."/>
            <person name="Zhang X."/>
            <person name="Wang T."/>
        </authorList>
    </citation>
    <scope>NUCLEOTIDE SEQUENCE [LARGE SCALE GENOMIC DNA]</scope>
    <source>
        <strain evidence="3 4">GL-C-18</strain>
    </source>
</reference>
<comment type="caution">
    <text evidence="3">The sequence shown here is derived from an EMBL/GenBank/DDBJ whole genome shotgun (WGS) entry which is preliminary data.</text>
</comment>
<evidence type="ECO:0000259" key="2">
    <source>
        <dbReference type="Pfam" id="PF10074"/>
    </source>
</evidence>
<evidence type="ECO:0000313" key="4">
    <source>
        <dbReference type="Proteomes" id="UP000241167"/>
    </source>
</evidence>